<protein>
    <submittedName>
        <fullName evidence="1">Uncharacterized protein</fullName>
    </submittedName>
</protein>
<evidence type="ECO:0000313" key="2">
    <source>
        <dbReference type="EMBL" id="BBG27779.1"/>
    </source>
</evidence>
<dbReference type="EMBL" id="AP018929">
    <property type="protein sequence ID" value="BBG24994.1"/>
    <property type="molecule type" value="Genomic_DNA"/>
</dbReference>
<dbReference type="OrthoDB" id="386263at2157"/>
<reference evidence="1 3" key="2">
    <citation type="journal article" date="2020" name="Int. J. Syst. Evol. Microbiol.">
        <title>Sulfuracidifex tepidarius gen. nov., sp. nov. and transfer of Sulfolobus metallicus Huber and Stetter 1992 to the genus Sulfuracidifex as Sulfuracidifex metallicus comb. nov.</title>
        <authorList>
            <person name="Itoh T."/>
            <person name="Miura T."/>
            <person name="Sakai H.D."/>
            <person name="Kato S."/>
            <person name="Ohkuma M."/>
            <person name="Takashina T."/>
        </authorList>
    </citation>
    <scope>NUCLEOTIDE SEQUENCE [LARGE SCALE GENOMIC DNA]</scope>
    <source>
        <strain evidence="1 3">IC-006</strain>
        <strain evidence="2">IC-007</strain>
    </source>
</reference>
<name>A0A510DXQ7_9CREN</name>
<dbReference type="AlphaFoldDB" id="A0A510DXQ7"/>
<dbReference type="KEGG" id="step:IC006_2328"/>
<sequence>MKLTFAFLILVLITGMSYAVFHEIENSNFMSGERGAQSSHTSDSPFLEVSVNSTSISPGEPFLLHVTLFNPSATNVPVKVNQSQILGAQPCNNYIPIGVIMYKGIFTPQNVSNATPLYVYPRIVFCPIEFPVINETLLPQSDILNVTYEGIHGVEYKFVSSSVSVKISGYYGGPLGDKLVPLSPGEYTIEISSTLTPPSFIYITVS</sequence>
<dbReference type="GeneID" id="41718639"/>
<proteinExistence type="predicted"/>
<dbReference type="Proteomes" id="UP000322983">
    <property type="component" value="Chromosome"/>
</dbReference>
<accession>A0A510DXQ7</accession>
<evidence type="ECO:0000313" key="4">
    <source>
        <dbReference type="Proteomes" id="UP000325030"/>
    </source>
</evidence>
<dbReference type="EMBL" id="AP018930">
    <property type="protein sequence ID" value="BBG27779.1"/>
    <property type="molecule type" value="Genomic_DNA"/>
</dbReference>
<organism evidence="1 3">
    <name type="scientific">Sulfuracidifex tepidarius</name>
    <dbReference type="NCBI Taxonomy" id="1294262"/>
    <lineage>
        <taxon>Archaea</taxon>
        <taxon>Thermoproteota</taxon>
        <taxon>Thermoprotei</taxon>
        <taxon>Sulfolobales</taxon>
        <taxon>Sulfolobaceae</taxon>
        <taxon>Sulfuracidifex</taxon>
    </lineage>
</organism>
<evidence type="ECO:0000313" key="1">
    <source>
        <dbReference type="EMBL" id="BBG24994.1"/>
    </source>
</evidence>
<dbReference type="STRING" id="1294262.GCA_001316085_02644"/>
<dbReference type="Proteomes" id="UP000325030">
    <property type="component" value="Chromosome"/>
</dbReference>
<accession>A0A510E5K6</accession>
<keyword evidence="3" id="KW-1185">Reference proteome</keyword>
<evidence type="ECO:0000313" key="3">
    <source>
        <dbReference type="Proteomes" id="UP000322983"/>
    </source>
</evidence>
<reference evidence="4" key="1">
    <citation type="submission" date="2018-09" db="EMBL/GenBank/DDBJ databases">
        <title>Complete Genome Sequencing of Sulfolobus sp. JCM 16834.</title>
        <authorList>
            <person name="Kato S."/>
            <person name="Itoh T."/>
            <person name="Ohkuma M."/>
        </authorList>
    </citation>
    <scope>NUCLEOTIDE SEQUENCE [LARGE SCALE GENOMIC DNA]</scope>
    <source>
        <strain evidence="4">IC-007</strain>
    </source>
</reference>
<gene>
    <name evidence="1" type="ORF">IC006_2328</name>
    <name evidence="2" type="ORF">IC007_2333</name>
</gene>
<dbReference type="RefSeq" id="WP_054846592.1">
    <property type="nucleotide sequence ID" value="NZ_AP018929.1"/>
</dbReference>